<dbReference type="PROSITE" id="PS51352">
    <property type="entry name" value="THIOREDOXIN_2"/>
    <property type="match status" value="1"/>
</dbReference>
<dbReference type="Pfam" id="PF08534">
    <property type="entry name" value="Redoxin"/>
    <property type="match status" value="1"/>
</dbReference>
<dbReference type="SUPFAM" id="SSF52833">
    <property type="entry name" value="Thioredoxin-like"/>
    <property type="match status" value="1"/>
</dbReference>
<dbReference type="Proteomes" id="UP000319175">
    <property type="component" value="Unassembled WGS sequence"/>
</dbReference>
<dbReference type="CDD" id="cd02966">
    <property type="entry name" value="TlpA_like_family"/>
    <property type="match status" value="1"/>
</dbReference>
<evidence type="ECO:0000256" key="2">
    <source>
        <dbReference type="ARBA" id="ARBA00022748"/>
    </source>
</evidence>
<dbReference type="AlphaFoldDB" id="A0A501QJD0"/>
<dbReference type="EMBL" id="VFJE01000049">
    <property type="protein sequence ID" value="TPD72225.1"/>
    <property type="molecule type" value="Genomic_DNA"/>
</dbReference>
<evidence type="ECO:0000259" key="5">
    <source>
        <dbReference type="PROSITE" id="PS51352"/>
    </source>
</evidence>
<dbReference type="PANTHER" id="PTHR42852:SF6">
    <property type="entry name" value="THIOL:DISULFIDE INTERCHANGE PROTEIN DSBE"/>
    <property type="match status" value="1"/>
</dbReference>
<name>A0A501QJD0_9FLAO</name>
<dbReference type="RefSeq" id="WP_139998451.1">
    <property type="nucleotide sequence ID" value="NZ_VFJE01000049.1"/>
</dbReference>
<keyword evidence="7" id="KW-1185">Reference proteome</keyword>
<gene>
    <name evidence="6" type="ORF">FJA49_02370</name>
</gene>
<dbReference type="GO" id="GO:0017004">
    <property type="term" value="P:cytochrome complex assembly"/>
    <property type="evidence" value="ECO:0007669"/>
    <property type="project" value="UniProtKB-KW"/>
</dbReference>
<dbReference type="InterPro" id="IPR036249">
    <property type="entry name" value="Thioredoxin-like_sf"/>
</dbReference>
<dbReference type="OrthoDB" id="743079at2"/>
<feature type="domain" description="Thioredoxin" evidence="5">
    <location>
        <begin position="307"/>
        <end position="450"/>
    </location>
</feature>
<keyword evidence="2" id="KW-0201">Cytochrome c-type biogenesis</keyword>
<comment type="caution">
    <text evidence="6">The sequence shown here is derived from an EMBL/GenBank/DDBJ whole genome shotgun (WGS) entry which is preliminary data.</text>
</comment>
<protein>
    <submittedName>
        <fullName evidence="6">TlpA family protein disulfide reductase</fullName>
    </submittedName>
</protein>
<accession>A0A501QJD0</accession>
<dbReference type="Gene3D" id="3.40.30.10">
    <property type="entry name" value="Glutaredoxin"/>
    <property type="match status" value="1"/>
</dbReference>
<keyword evidence="3" id="KW-1015">Disulfide bond</keyword>
<dbReference type="InterPro" id="IPR013766">
    <property type="entry name" value="Thioredoxin_domain"/>
</dbReference>
<proteinExistence type="predicted"/>
<evidence type="ECO:0000256" key="4">
    <source>
        <dbReference type="ARBA" id="ARBA00023284"/>
    </source>
</evidence>
<dbReference type="PROSITE" id="PS51257">
    <property type="entry name" value="PROKAR_LIPOPROTEIN"/>
    <property type="match status" value="1"/>
</dbReference>
<evidence type="ECO:0000256" key="3">
    <source>
        <dbReference type="ARBA" id="ARBA00023157"/>
    </source>
</evidence>
<evidence type="ECO:0000313" key="6">
    <source>
        <dbReference type="EMBL" id="TPD72225.1"/>
    </source>
</evidence>
<dbReference type="InterPro" id="IPR013740">
    <property type="entry name" value="Redoxin"/>
</dbReference>
<evidence type="ECO:0000256" key="1">
    <source>
        <dbReference type="ARBA" id="ARBA00004196"/>
    </source>
</evidence>
<evidence type="ECO:0000313" key="7">
    <source>
        <dbReference type="Proteomes" id="UP000319175"/>
    </source>
</evidence>
<comment type="subcellular location">
    <subcellularLocation>
        <location evidence="1">Cell envelope</location>
    </subcellularLocation>
</comment>
<keyword evidence="4" id="KW-0676">Redox-active center</keyword>
<dbReference type="InterPro" id="IPR050553">
    <property type="entry name" value="Thioredoxin_ResA/DsbE_sf"/>
</dbReference>
<organism evidence="6 7">
    <name type="scientific">Flavobacterium microcysteis</name>
    <dbReference type="NCBI Taxonomy" id="2596891"/>
    <lineage>
        <taxon>Bacteria</taxon>
        <taxon>Pseudomonadati</taxon>
        <taxon>Bacteroidota</taxon>
        <taxon>Flavobacteriia</taxon>
        <taxon>Flavobacteriales</taxon>
        <taxon>Flavobacteriaceae</taxon>
        <taxon>Flavobacterium</taxon>
    </lineage>
</organism>
<dbReference type="GO" id="GO:0016491">
    <property type="term" value="F:oxidoreductase activity"/>
    <property type="evidence" value="ECO:0007669"/>
    <property type="project" value="InterPro"/>
</dbReference>
<dbReference type="GO" id="GO:0030313">
    <property type="term" value="C:cell envelope"/>
    <property type="evidence" value="ECO:0007669"/>
    <property type="project" value="UniProtKB-SubCell"/>
</dbReference>
<sequence length="450" mass="51185">MKKLIPFALSLLLFSCAKEVAPEYTIISGKMTNAEDGKFAIRGNSFQKEISVKEDGSFTDTLQIGYNGTYEIGRQNIYLHKGKNLSFDANFEKLNDITFTGDLAAENNYIAKKGKLQEEIIGSDAKTLFSLNETNYLAKIDELAKKRTKLLEGSTFTVSDFKDKEAKNLNYHKEYLLKIYPDYHGVFAGNENFKVSENYPKTNETIDFDNGADFDFSTPYRQLVLTHFDDETQKEAKKSGDFHDVMIAKIKALKNQNIKNALAETFSYEVSLSNQKMEPFYKGLLSISTDENFKKELTEKYNKLKKLTKGNPSPKFNYENIKGGTTSLDDLKGKFVYIDVWATWCGPCMEELPFMIAIEKKYHDKNIAFVSISVDEKKDSEKWKKVVTQREMQGIQLHADNAFQSQFVTDYAIDGIPRFILIDPNGNIVAGDAPRPSEEQLVKLFTELGI</sequence>
<dbReference type="PANTHER" id="PTHR42852">
    <property type="entry name" value="THIOL:DISULFIDE INTERCHANGE PROTEIN DSBE"/>
    <property type="match status" value="1"/>
</dbReference>
<reference evidence="6 7" key="1">
    <citation type="submission" date="2019-06" db="EMBL/GenBank/DDBJ databases">
        <title>Flavobacterium sp. MaA-Y11 from geoumgang.</title>
        <authorList>
            <person name="Jeong S."/>
        </authorList>
    </citation>
    <scope>NUCLEOTIDE SEQUENCE [LARGE SCALE GENOMIC DNA]</scope>
    <source>
        <strain evidence="6 7">MaA-Y11</strain>
    </source>
</reference>